<dbReference type="PANTHER" id="PTHR46797:SF1">
    <property type="entry name" value="METHYLPHOSPHONATE SYNTHASE"/>
    <property type="match status" value="1"/>
</dbReference>
<evidence type="ECO:0000256" key="1">
    <source>
        <dbReference type="ARBA" id="ARBA00023125"/>
    </source>
</evidence>
<evidence type="ECO:0000313" key="3">
    <source>
        <dbReference type="EMBL" id="SEO56825.1"/>
    </source>
</evidence>
<dbReference type="PROSITE" id="PS50943">
    <property type="entry name" value="HTH_CROC1"/>
    <property type="match status" value="3"/>
</dbReference>
<feature type="domain" description="HTH cro/C1-type" evidence="2">
    <location>
        <begin position="203"/>
        <end position="260"/>
    </location>
</feature>
<reference evidence="3 4" key="1">
    <citation type="submission" date="2016-10" db="EMBL/GenBank/DDBJ databases">
        <authorList>
            <person name="de Groot N.N."/>
        </authorList>
    </citation>
    <scope>NUCLEOTIDE SEQUENCE [LARGE SCALE GENOMIC DNA]</scope>
    <source>
        <strain evidence="3 4">DSM 44993</strain>
    </source>
</reference>
<gene>
    <name evidence="3" type="ORF">SAMN04489732_101460</name>
</gene>
<accession>A0A1H8QRK3</accession>
<dbReference type="Gene3D" id="1.10.260.40">
    <property type="entry name" value="lambda repressor-like DNA-binding domains"/>
    <property type="match status" value="3"/>
</dbReference>
<proteinExistence type="predicted"/>
<dbReference type="PANTHER" id="PTHR46797">
    <property type="entry name" value="HTH-TYPE TRANSCRIPTIONAL REGULATOR"/>
    <property type="match status" value="1"/>
</dbReference>
<dbReference type="CDD" id="cd00093">
    <property type="entry name" value="HTH_XRE"/>
    <property type="match status" value="3"/>
</dbReference>
<dbReference type="SUPFAM" id="SSF47413">
    <property type="entry name" value="lambda repressor-like DNA-binding domains"/>
    <property type="match status" value="3"/>
</dbReference>
<dbReference type="AlphaFoldDB" id="A0A1H8QRK3"/>
<dbReference type="STRING" id="394193.SAMN04489732_101460"/>
<keyword evidence="4" id="KW-1185">Reference proteome</keyword>
<protein>
    <submittedName>
        <fullName evidence="3">DNA-binding transcriptional regulator, XRE-family HTH domain</fullName>
    </submittedName>
</protein>
<name>A0A1H8QRK3_9PSEU</name>
<evidence type="ECO:0000259" key="2">
    <source>
        <dbReference type="PROSITE" id="PS50943"/>
    </source>
</evidence>
<dbReference type="InterPro" id="IPR001387">
    <property type="entry name" value="Cro/C1-type_HTH"/>
</dbReference>
<dbReference type="Pfam" id="PF13560">
    <property type="entry name" value="HTH_31"/>
    <property type="match status" value="3"/>
</dbReference>
<sequence length="285" mass="30631">MSDKDSPRCVAELAGAELGVFLRGRRDALRLTVPTVADRARMGATTLRKLENGETQLTSLAVVSGLARALCMSPYELVVKTVRGQDVDPMKEGGPKAQGSLGDRIGLARSVTGWHVEEAARRVGVGIGTLRGLEAGKYLPSVPLLLKIAHGLQTSMTRLLVLAMRDFEAWEQREREQGKVWRPPGTVSKSPGSLTVPAWARQIREVRKGHGRSQEETARQAGISSGYLCSLELGRSDPVGDVVRLVVGLADALGLPREELWMTALRGHESELPGAMQPATVDGGS</sequence>
<dbReference type="RefSeq" id="WP_091611687.1">
    <property type="nucleotide sequence ID" value="NZ_FOEF01000001.1"/>
</dbReference>
<dbReference type="GO" id="GO:0005829">
    <property type="term" value="C:cytosol"/>
    <property type="evidence" value="ECO:0007669"/>
    <property type="project" value="TreeGrafter"/>
</dbReference>
<dbReference type="InterPro" id="IPR010982">
    <property type="entry name" value="Lambda_DNA-bd_dom_sf"/>
</dbReference>
<organism evidence="3 4">
    <name type="scientific">Amycolatopsis saalfeldensis</name>
    <dbReference type="NCBI Taxonomy" id="394193"/>
    <lineage>
        <taxon>Bacteria</taxon>
        <taxon>Bacillati</taxon>
        <taxon>Actinomycetota</taxon>
        <taxon>Actinomycetes</taxon>
        <taxon>Pseudonocardiales</taxon>
        <taxon>Pseudonocardiaceae</taxon>
        <taxon>Amycolatopsis</taxon>
    </lineage>
</organism>
<feature type="domain" description="HTH cro/C1-type" evidence="2">
    <location>
        <begin position="117"/>
        <end position="159"/>
    </location>
</feature>
<dbReference type="SMART" id="SM00530">
    <property type="entry name" value="HTH_XRE"/>
    <property type="match status" value="3"/>
</dbReference>
<dbReference type="OrthoDB" id="6637137at2"/>
<dbReference type="GO" id="GO:0003677">
    <property type="term" value="F:DNA binding"/>
    <property type="evidence" value="ECO:0007669"/>
    <property type="project" value="UniProtKB-KW"/>
</dbReference>
<keyword evidence="1 3" id="KW-0238">DNA-binding</keyword>
<dbReference type="GO" id="GO:0003700">
    <property type="term" value="F:DNA-binding transcription factor activity"/>
    <property type="evidence" value="ECO:0007669"/>
    <property type="project" value="TreeGrafter"/>
</dbReference>
<dbReference type="EMBL" id="FOEF01000001">
    <property type="protein sequence ID" value="SEO56825.1"/>
    <property type="molecule type" value="Genomic_DNA"/>
</dbReference>
<feature type="domain" description="HTH cro/C1-type" evidence="2">
    <location>
        <begin position="22"/>
        <end position="77"/>
    </location>
</feature>
<dbReference type="Proteomes" id="UP000198582">
    <property type="component" value="Unassembled WGS sequence"/>
</dbReference>
<evidence type="ECO:0000313" key="4">
    <source>
        <dbReference type="Proteomes" id="UP000198582"/>
    </source>
</evidence>
<dbReference type="InterPro" id="IPR050807">
    <property type="entry name" value="TransReg_Diox_bact_type"/>
</dbReference>